<sequence length="143" mass="16412">MTASKPVQIIVKTEISQGDDSENLELFTSGEHYVKNNASYLSYHEEHEYGKVKTVVKFRDDEVFIMRSGSISMKQRFIEGTETITNYQTQFGQLQLETNTTAISVRTMEGKSNGIIKVDYELQIGEEDSHLHTLHIMFREEKG</sequence>
<dbReference type="InterPro" id="IPR012674">
    <property type="entry name" value="Calycin"/>
</dbReference>
<dbReference type="InterPro" id="IPR015231">
    <property type="entry name" value="DUF1934"/>
</dbReference>
<dbReference type="Gene3D" id="2.40.128.20">
    <property type="match status" value="1"/>
</dbReference>
<keyword evidence="2" id="KW-1185">Reference proteome</keyword>
<reference evidence="1 2" key="1">
    <citation type="submission" date="2019-11" db="EMBL/GenBank/DDBJ databases">
        <title>Bacillus idriensis genome.</title>
        <authorList>
            <person name="Konopka E.N."/>
            <person name="Newman J.D."/>
        </authorList>
    </citation>
    <scope>NUCLEOTIDE SEQUENCE [LARGE SCALE GENOMIC DNA]</scope>
    <source>
        <strain evidence="1 2">DSM 19097</strain>
    </source>
</reference>
<gene>
    <name evidence="1" type="ORF">GJU41_09155</name>
</gene>
<dbReference type="SUPFAM" id="SSF50814">
    <property type="entry name" value="Lipocalins"/>
    <property type="match status" value="1"/>
</dbReference>
<accession>A0A6I2M9T6</accession>
<dbReference type="Pfam" id="PF09148">
    <property type="entry name" value="DUF1934"/>
    <property type="match status" value="1"/>
</dbReference>
<organism evidence="1 2">
    <name type="scientific">Metabacillus idriensis</name>
    <dbReference type="NCBI Taxonomy" id="324768"/>
    <lineage>
        <taxon>Bacteria</taxon>
        <taxon>Bacillati</taxon>
        <taxon>Bacillota</taxon>
        <taxon>Bacilli</taxon>
        <taxon>Bacillales</taxon>
        <taxon>Bacillaceae</taxon>
        <taxon>Metabacillus</taxon>
    </lineage>
</organism>
<dbReference type="RefSeq" id="WP_154318404.1">
    <property type="nucleotide sequence ID" value="NZ_CAJFZX010000014.1"/>
</dbReference>
<protein>
    <submittedName>
        <fullName evidence="1">DUF1934 family protein</fullName>
    </submittedName>
</protein>
<dbReference type="Proteomes" id="UP000441585">
    <property type="component" value="Unassembled WGS sequence"/>
</dbReference>
<dbReference type="AlphaFoldDB" id="A0A6I2M9T6"/>
<comment type="caution">
    <text evidence="1">The sequence shown here is derived from an EMBL/GenBank/DDBJ whole genome shotgun (WGS) entry which is preliminary data.</text>
</comment>
<evidence type="ECO:0000313" key="1">
    <source>
        <dbReference type="EMBL" id="MRX54137.1"/>
    </source>
</evidence>
<evidence type="ECO:0000313" key="2">
    <source>
        <dbReference type="Proteomes" id="UP000441585"/>
    </source>
</evidence>
<name>A0A6I2M9T6_9BACI</name>
<dbReference type="EMBL" id="WKKF01000002">
    <property type="protein sequence ID" value="MRX54137.1"/>
    <property type="molecule type" value="Genomic_DNA"/>
</dbReference>
<proteinExistence type="predicted"/>